<organism evidence="1 2">
    <name type="scientific">Taxus chinensis</name>
    <name type="common">Chinese yew</name>
    <name type="synonym">Taxus wallichiana var. chinensis</name>
    <dbReference type="NCBI Taxonomy" id="29808"/>
    <lineage>
        <taxon>Eukaryota</taxon>
        <taxon>Viridiplantae</taxon>
        <taxon>Streptophyta</taxon>
        <taxon>Embryophyta</taxon>
        <taxon>Tracheophyta</taxon>
        <taxon>Spermatophyta</taxon>
        <taxon>Pinopsida</taxon>
        <taxon>Pinidae</taxon>
        <taxon>Conifers II</taxon>
        <taxon>Cupressales</taxon>
        <taxon>Taxaceae</taxon>
        <taxon>Taxus</taxon>
    </lineage>
</organism>
<proteinExistence type="predicted"/>
<name>A0AA38CAU5_TAXCH</name>
<comment type="caution">
    <text evidence="1">The sequence shown here is derived from an EMBL/GenBank/DDBJ whole genome shotgun (WGS) entry which is preliminary data.</text>
</comment>
<sequence length="126" mass="13991">MSTECIVIDKNLHSGGGRIIFSHQQGFQKALFEEEADRMMVEEEVSESDEGGEDSEEVDALLNLEVQIPRVENSVSQNKFTESLERLREMVGGGDAVEVIEEAIGCVKKLHMELLAKLQGDQKISP</sequence>
<evidence type="ECO:0000313" key="2">
    <source>
        <dbReference type="Proteomes" id="UP000824469"/>
    </source>
</evidence>
<keyword evidence="2" id="KW-1185">Reference proteome</keyword>
<dbReference type="EMBL" id="JAHRHJ020002140">
    <property type="protein sequence ID" value="KAH9292863.1"/>
    <property type="molecule type" value="Genomic_DNA"/>
</dbReference>
<protein>
    <submittedName>
        <fullName evidence="1">Uncharacterized protein</fullName>
    </submittedName>
</protein>
<gene>
    <name evidence="1" type="ORF">KI387_041951</name>
</gene>
<feature type="non-terminal residue" evidence="1">
    <location>
        <position position="126"/>
    </location>
</feature>
<evidence type="ECO:0000313" key="1">
    <source>
        <dbReference type="EMBL" id="KAH9292863.1"/>
    </source>
</evidence>
<dbReference type="Proteomes" id="UP000824469">
    <property type="component" value="Unassembled WGS sequence"/>
</dbReference>
<dbReference type="AlphaFoldDB" id="A0AA38CAU5"/>
<accession>A0AA38CAU5</accession>
<reference evidence="1 2" key="1">
    <citation type="journal article" date="2021" name="Nat. Plants">
        <title>The Taxus genome provides insights into paclitaxel biosynthesis.</title>
        <authorList>
            <person name="Xiong X."/>
            <person name="Gou J."/>
            <person name="Liao Q."/>
            <person name="Li Y."/>
            <person name="Zhou Q."/>
            <person name="Bi G."/>
            <person name="Li C."/>
            <person name="Du R."/>
            <person name="Wang X."/>
            <person name="Sun T."/>
            <person name="Guo L."/>
            <person name="Liang H."/>
            <person name="Lu P."/>
            <person name="Wu Y."/>
            <person name="Zhang Z."/>
            <person name="Ro D.K."/>
            <person name="Shang Y."/>
            <person name="Huang S."/>
            <person name="Yan J."/>
        </authorList>
    </citation>
    <scope>NUCLEOTIDE SEQUENCE [LARGE SCALE GENOMIC DNA]</scope>
    <source>
        <strain evidence="1">Ta-2019</strain>
    </source>
</reference>